<dbReference type="Pfam" id="PF00072">
    <property type="entry name" value="Response_reg"/>
    <property type="match status" value="1"/>
</dbReference>
<dbReference type="STRING" id="430453.SAMN04487962_101312"/>
<evidence type="ECO:0000256" key="3">
    <source>
        <dbReference type="SAM" id="Coils"/>
    </source>
</evidence>
<protein>
    <submittedName>
        <fullName evidence="6">Response regulator receiver domain-containing protein</fullName>
    </submittedName>
</protein>
<dbReference type="InterPro" id="IPR001789">
    <property type="entry name" value="Sig_transdc_resp-reg_receiver"/>
</dbReference>
<keyword evidence="4" id="KW-1133">Transmembrane helix</keyword>
<feature type="modified residue" description="4-aspartylphosphate" evidence="2">
    <location>
        <position position="54"/>
    </location>
</feature>
<keyword evidence="4" id="KW-0812">Transmembrane</keyword>
<evidence type="ECO:0000256" key="4">
    <source>
        <dbReference type="SAM" id="Phobius"/>
    </source>
</evidence>
<feature type="transmembrane region" description="Helical" evidence="4">
    <location>
        <begin position="196"/>
        <end position="215"/>
    </location>
</feature>
<keyword evidence="3" id="KW-0175">Coiled coil</keyword>
<evidence type="ECO:0000313" key="6">
    <source>
        <dbReference type="EMBL" id="SES71963.1"/>
    </source>
</evidence>
<dbReference type="CDD" id="cd17546">
    <property type="entry name" value="REC_hyHK_CKI1_RcsC-like"/>
    <property type="match status" value="1"/>
</dbReference>
<evidence type="ECO:0000259" key="5">
    <source>
        <dbReference type="PROSITE" id="PS50110"/>
    </source>
</evidence>
<evidence type="ECO:0000256" key="1">
    <source>
        <dbReference type="ARBA" id="ARBA00022553"/>
    </source>
</evidence>
<keyword evidence="1 2" id="KW-0597">Phosphoprotein</keyword>
<dbReference type="PANTHER" id="PTHR44591">
    <property type="entry name" value="STRESS RESPONSE REGULATOR PROTEIN 1"/>
    <property type="match status" value="1"/>
</dbReference>
<dbReference type="PROSITE" id="PS50110">
    <property type="entry name" value="RESPONSE_REGULATORY"/>
    <property type="match status" value="1"/>
</dbReference>
<keyword evidence="4" id="KW-0472">Membrane</keyword>
<organism evidence="6 7">
    <name type="scientific">Marinobacter segnicrescens</name>
    <dbReference type="NCBI Taxonomy" id="430453"/>
    <lineage>
        <taxon>Bacteria</taxon>
        <taxon>Pseudomonadati</taxon>
        <taxon>Pseudomonadota</taxon>
        <taxon>Gammaproteobacteria</taxon>
        <taxon>Pseudomonadales</taxon>
        <taxon>Marinobacteraceae</taxon>
        <taxon>Marinobacter</taxon>
    </lineage>
</organism>
<feature type="domain" description="Response regulatory" evidence="5">
    <location>
        <begin position="5"/>
        <end position="121"/>
    </location>
</feature>
<dbReference type="RefSeq" id="WP_091848458.1">
    <property type="nucleotide sequence ID" value="NZ_FOHZ01000001.1"/>
</dbReference>
<dbReference type="OrthoDB" id="236568at2"/>
<dbReference type="InterPro" id="IPR011006">
    <property type="entry name" value="CheY-like_superfamily"/>
</dbReference>
<dbReference type="PANTHER" id="PTHR44591:SF20">
    <property type="entry name" value="PROTEIN PILH"/>
    <property type="match status" value="1"/>
</dbReference>
<dbReference type="EMBL" id="FOHZ01000001">
    <property type="protein sequence ID" value="SES71963.1"/>
    <property type="molecule type" value="Genomic_DNA"/>
</dbReference>
<dbReference type="InterPro" id="IPR050595">
    <property type="entry name" value="Bact_response_regulator"/>
</dbReference>
<sequence>MPRGNALIVDDSSTARIILARLLEKADLTSKGVGSAEEALSLVQHEQFDLIFLDHLLPGMNGFEALEKLKGQPESRDIPVFMYTSQNADRYLQDAKARGAAGVIGKQVEREQLIQMIDTILADGDSEPDFAAPELSPYQTVADQSYLRKLTGRLSTLEIAYEEANEDIRAMKQHMARVDARFQEELESRVGKVRRLWMLTTLVFVLVALFLGLQINSLSETVDGLNTQLALISQMIGGLMELVGGGGDGG</sequence>
<keyword evidence="7" id="KW-1185">Reference proteome</keyword>
<name>A0A1H9YS76_9GAMM</name>
<evidence type="ECO:0000256" key="2">
    <source>
        <dbReference type="PROSITE-ProRule" id="PRU00169"/>
    </source>
</evidence>
<feature type="coiled-coil region" evidence="3">
    <location>
        <begin position="147"/>
        <end position="181"/>
    </location>
</feature>
<gene>
    <name evidence="6" type="ORF">SAMN04487962_101312</name>
</gene>
<dbReference type="SMART" id="SM00448">
    <property type="entry name" value="REC"/>
    <property type="match status" value="1"/>
</dbReference>
<dbReference type="GO" id="GO:0000160">
    <property type="term" value="P:phosphorelay signal transduction system"/>
    <property type="evidence" value="ECO:0007669"/>
    <property type="project" value="InterPro"/>
</dbReference>
<dbReference type="AlphaFoldDB" id="A0A1H9YS76"/>
<proteinExistence type="predicted"/>
<dbReference type="SUPFAM" id="SSF52172">
    <property type="entry name" value="CheY-like"/>
    <property type="match status" value="1"/>
</dbReference>
<dbReference type="Gene3D" id="3.40.50.2300">
    <property type="match status" value="1"/>
</dbReference>
<accession>A0A1H9YS76</accession>
<dbReference type="Proteomes" id="UP000198762">
    <property type="component" value="Unassembled WGS sequence"/>
</dbReference>
<evidence type="ECO:0000313" key="7">
    <source>
        <dbReference type="Proteomes" id="UP000198762"/>
    </source>
</evidence>
<reference evidence="7" key="1">
    <citation type="submission" date="2016-10" db="EMBL/GenBank/DDBJ databases">
        <authorList>
            <person name="Varghese N."/>
            <person name="Submissions S."/>
        </authorList>
    </citation>
    <scope>NUCLEOTIDE SEQUENCE [LARGE SCALE GENOMIC DNA]</scope>
    <source>
        <strain evidence="7">CGMCC 1.6489</strain>
    </source>
</reference>